<dbReference type="GO" id="GO:0003677">
    <property type="term" value="F:DNA binding"/>
    <property type="evidence" value="ECO:0007669"/>
    <property type="project" value="InterPro"/>
</dbReference>
<dbReference type="CDD" id="cd10159">
    <property type="entry name" value="CsoR-like_DUF156_2"/>
    <property type="match status" value="1"/>
</dbReference>
<dbReference type="InterPro" id="IPR003735">
    <property type="entry name" value="Metal_Tscrpt_repr"/>
</dbReference>
<dbReference type="GO" id="GO:0005737">
    <property type="term" value="C:cytoplasm"/>
    <property type="evidence" value="ECO:0007669"/>
    <property type="project" value="UniProtKB-SubCell"/>
</dbReference>
<dbReference type="STRING" id="29341.RSJ17_11390"/>
<evidence type="ECO:0000313" key="7">
    <source>
        <dbReference type="EMBL" id="KIE48092.1"/>
    </source>
</evidence>
<dbReference type="Gene3D" id="1.20.58.1000">
    <property type="entry name" value="Metal-sensitive repressor, helix protomer"/>
    <property type="match status" value="1"/>
</dbReference>
<keyword evidence="8" id="KW-1185">Reference proteome</keyword>
<comment type="subunit">
    <text evidence="2">Homodimer.</text>
</comment>
<dbReference type="Proteomes" id="UP000031366">
    <property type="component" value="Unassembled WGS sequence"/>
</dbReference>
<proteinExistence type="predicted"/>
<evidence type="ECO:0000256" key="5">
    <source>
        <dbReference type="ARBA" id="ARBA00039938"/>
    </source>
</evidence>
<dbReference type="GO" id="GO:0045892">
    <property type="term" value="P:negative regulation of DNA-templated transcription"/>
    <property type="evidence" value="ECO:0007669"/>
    <property type="project" value="UniProtKB-ARBA"/>
</dbReference>
<organism evidence="7 8">
    <name type="scientific">Clostridium argentinense CDC 2741</name>
    <dbReference type="NCBI Taxonomy" id="1418104"/>
    <lineage>
        <taxon>Bacteria</taxon>
        <taxon>Bacillati</taxon>
        <taxon>Bacillota</taxon>
        <taxon>Clostridia</taxon>
        <taxon>Eubacteriales</taxon>
        <taxon>Clostridiaceae</taxon>
        <taxon>Clostridium</taxon>
    </lineage>
</organism>
<evidence type="ECO:0000256" key="6">
    <source>
        <dbReference type="ARBA" id="ARBA00041544"/>
    </source>
</evidence>
<name>A0A0C1R3I6_9CLOT</name>
<dbReference type="AlphaFoldDB" id="A0A0C1R3I6"/>
<evidence type="ECO:0000256" key="4">
    <source>
        <dbReference type="ARBA" id="ARBA00022723"/>
    </source>
</evidence>
<keyword evidence="3" id="KW-0963">Cytoplasm</keyword>
<keyword evidence="4" id="KW-0479">Metal-binding</keyword>
<dbReference type="InterPro" id="IPR038390">
    <property type="entry name" value="Metal_Tscrpt_repr_sf"/>
</dbReference>
<dbReference type="PANTHER" id="PTHR33677">
    <property type="entry name" value="TRANSCRIPTIONAL REPRESSOR FRMR-RELATED"/>
    <property type="match status" value="1"/>
</dbReference>
<evidence type="ECO:0000313" key="8">
    <source>
        <dbReference type="Proteomes" id="UP000031366"/>
    </source>
</evidence>
<evidence type="ECO:0000256" key="1">
    <source>
        <dbReference type="ARBA" id="ARBA00004496"/>
    </source>
</evidence>
<reference evidence="7 8" key="1">
    <citation type="journal article" date="2015" name="Infect. Genet. Evol.">
        <title>Genomic sequences of six botulinum neurotoxin-producing strains representing three clostridial species illustrate the mobility and diversity of botulinum neurotoxin genes.</title>
        <authorList>
            <person name="Smith T.J."/>
            <person name="Hill K.K."/>
            <person name="Xie G."/>
            <person name="Foley B.T."/>
            <person name="Williamson C.H."/>
            <person name="Foster J.T."/>
            <person name="Johnson S.L."/>
            <person name="Chertkov O."/>
            <person name="Teshima H."/>
            <person name="Gibbons H.S."/>
            <person name="Johnsky L.A."/>
            <person name="Karavis M.A."/>
            <person name="Smith L.A."/>
        </authorList>
    </citation>
    <scope>NUCLEOTIDE SEQUENCE [LARGE SCALE GENOMIC DNA]</scope>
    <source>
        <strain evidence="7 8">CDC 2741</strain>
    </source>
</reference>
<accession>A0A0C1R3I6</accession>
<comment type="subcellular location">
    <subcellularLocation>
        <location evidence="1">Cytoplasm</location>
    </subcellularLocation>
</comment>
<comment type="caution">
    <text evidence="7">The sequence shown here is derived from an EMBL/GenBank/DDBJ whole genome shotgun (WGS) entry which is preliminary data.</text>
</comment>
<dbReference type="EMBL" id="AYSO01000012">
    <property type="protein sequence ID" value="KIE48092.1"/>
    <property type="molecule type" value="Genomic_DNA"/>
</dbReference>
<gene>
    <name evidence="7" type="ORF">U732_3946</name>
</gene>
<dbReference type="PANTHER" id="PTHR33677:SF4">
    <property type="entry name" value="COPPER-SENSING TRANSCRIPTIONAL REPRESSOR CSOR"/>
    <property type="match status" value="1"/>
</dbReference>
<evidence type="ECO:0000256" key="3">
    <source>
        <dbReference type="ARBA" id="ARBA00022490"/>
    </source>
</evidence>
<dbReference type="GO" id="GO:0046872">
    <property type="term" value="F:metal ion binding"/>
    <property type="evidence" value="ECO:0007669"/>
    <property type="project" value="UniProtKB-KW"/>
</dbReference>
<evidence type="ECO:0000256" key="2">
    <source>
        <dbReference type="ARBA" id="ARBA00011738"/>
    </source>
</evidence>
<dbReference type="Pfam" id="PF02583">
    <property type="entry name" value="Trns_repr_metal"/>
    <property type="match status" value="1"/>
</dbReference>
<sequence length="95" mass="10929">MSNKTISMNPERKNAIKYLNIAKGQIEGIIKMIEDDRYCVDISNQIIASQSILKKANSVIIKQHLKHCVKNAYNNEDIDEKIEEIDNLIEKLITK</sequence>
<protein>
    <recommendedName>
        <fullName evidence="5">Copper-sensing transcriptional repressor CsoR</fullName>
    </recommendedName>
    <alternativeName>
        <fullName evidence="6">Copper-sensitive operon repressor</fullName>
    </alternativeName>
</protein>